<dbReference type="EMBL" id="JACXST010000003">
    <property type="protein sequence ID" value="MBD9363142.1"/>
    <property type="molecule type" value="Genomic_DNA"/>
</dbReference>
<dbReference type="PANTHER" id="PTHR43179">
    <property type="entry name" value="RHAMNOSYLTRANSFERASE WBBL"/>
    <property type="match status" value="1"/>
</dbReference>
<evidence type="ECO:0000256" key="3">
    <source>
        <dbReference type="ARBA" id="ARBA00022679"/>
    </source>
</evidence>
<sequence>MKNLYIIITDFNGYEQTQRCLRALAASQYQEFTILLVDHGTTDTTKIELAKDFPHVIRLEGSSELWWTGATNLGIRTAIECGADYVMLLNNDCYVMPNTVGHLVQLTEAYPESIIAPVQRDWQSGQITSISPSTCFLLGFSTIAGPKKLSAKMLSRDVIPVKLIVGGRGVLITNSVFNKIGLFDEKHLPHYGADHDFYLRALKENIALYIAPKVFVQISNMHTSLADNLESLDILKFMKTLRSVRSHRNISDVNTLFKTHYPISSLYFLGVTLYVIRYVFLYCLRRIFYKIKTN</sequence>
<feature type="domain" description="Glycosyltransferase 2-like" evidence="5">
    <location>
        <begin position="6"/>
        <end position="121"/>
    </location>
</feature>
<evidence type="ECO:0000256" key="4">
    <source>
        <dbReference type="SAM" id="Phobius"/>
    </source>
</evidence>
<keyword evidence="2" id="KW-0328">Glycosyltransferase</keyword>
<comment type="similarity">
    <text evidence="1">Belongs to the glycosyltransferase 2 family.</text>
</comment>
<gene>
    <name evidence="6" type="ORF">EBB_22190</name>
</gene>
<evidence type="ECO:0000256" key="2">
    <source>
        <dbReference type="ARBA" id="ARBA00022676"/>
    </source>
</evidence>
<keyword evidence="3" id="KW-0808">Transferase</keyword>
<keyword evidence="4" id="KW-0812">Transmembrane</keyword>
<accession>A0ABR9DML3</accession>
<keyword evidence="4" id="KW-0472">Membrane</keyword>
<dbReference type="Proteomes" id="UP000641152">
    <property type="component" value="Unassembled WGS sequence"/>
</dbReference>
<dbReference type="PANTHER" id="PTHR43179:SF12">
    <property type="entry name" value="GALACTOFURANOSYLTRANSFERASE GLFT2"/>
    <property type="match status" value="1"/>
</dbReference>
<name>A0ABR9DML3_9GAMM</name>
<proteinExistence type="inferred from homology"/>
<dbReference type="InterPro" id="IPR001173">
    <property type="entry name" value="Glyco_trans_2-like"/>
</dbReference>
<protein>
    <submittedName>
        <fullName evidence="6">Glycosyltransferase family 2 protein</fullName>
    </submittedName>
</protein>
<comment type="caution">
    <text evidence="6">The sequence shown here is derived from an EMBL/GenBank/DDBJ whole genome shotgun (WGS) entry which is preliminary data.</text>
</comment>
<dbReference type="Gene3D" id="3.90.550.10">
    <property type="entry name" value="Spore Coat Polysaccharide Biosynthesis Protein SpsA, Chain A"/>
    <property type="match status" value="1"/>
</dbReference>
<organism evidence="6 7">
    <name type="scientific">Methylomonas fluvii</name>
    <dbReference type="NCBI Taxonomy" id="1854564"/>
    <lineage>
        <taxon>Bacteria</taxon>
        <taxon>Pseudomonadati</taxon>
        <taxon>Pseudomonadota</taxon>
        <taxon>Gammaproteobacteria</taxon>
        <taxon>Methylococcales</taxon>
        <taxon>Methylococcaceae</taxon>
        <taxon>Methylomonas</taxon>
    </lineage>
</organism>
<dbReference type="SUPFAM" id="SSF53448">
    <property type="entry name" value="Nucleotide-diphospho-sugar transferases"/>
    <property type="match status" value="1"/>
</dbReference>
<feature type="transmembrane region" description="Helical" evidence="4">
    <location>
        <begin position="266"/>
        <end position="284"/>
    </location>
</feature>
<dbReference type="Pfam" id="PF00535">
    <property type="entry name" value="Glycos_transf_2"/>
    <property type="match status" value="1"/>
</dbReference>
<evidence type="ECO:0000313" key="7">
    <source>
        <dbReference type="Proteomes" id="UP000641152"/>
    </source>
</evidence>
<dbReference type="InterPro" id="IPR029044">
    <property type="entry name" value="Nucleotide-diphossugar_trans"/>
</dbReference>
<evidence type="ECO:0000313" key="6">
    <source>
        <dbReference type="EMBL" id="MBD9363142.1"/>
    </source>
</evidence>
<dbReference type="RefSeq" id="WP_192395851.1">
    <property type="nucleotide sequence ID" value="NZ_CAJHIU010000003.1"/>
</dbReference>
<evidence type="ECO:0000256" key="1">
    <source>
        <dbReference type="ARBA" id="ARBA00006739"/>
    </source>
</evidence>
<evidence type="ECO:0000259" key="5">
    <source>
        <dbReference type="Pfam" id="PF00535"/>
    </source>
</evidence>
<keyword evidence="7" id="KW-1185">Reference proteome</keyword>
<keyword evidence="4" id="KW-1133">Transmembrane helix</keyword>
<reference evidence="6 7" key="1">
    <citation type="submission" date="2020-09" db="EMBL/GenBank/DDBJ databases">
        <title>Methylomonas albis sp. nov. and Methylomonas fluvii sp. nov.: Two cold-adapted methanotrophs from the River Elbe and an amended description of Methylovulum psychrotolerans strain Eb1.</title>
        <authorList>
            <person name="Bussmann I.K."/>
            <person name="Klings K.-W."/>
            <person name="Warnstedt J."/>
            <person name="Hoppert M."/>
            <person name="Saborowski A."/>
            <person name="Horn F."/>
            <person name="Liebner S."/>
        </authorList>
    </citation>
    <scope>NUCLEOTIDE SEQUENCE [LARGE SCALE GENOMIC DNA]</scope>
    <source>
        <strain evidence="6 7">EbB</strain>
    </source>
</reference>